<evidence type="ECO:0000313" key="6">
    <source>
        <dbReference type="Proteomes" id="UP000183077"/>
    </source>
</evidence>
<dbReference type="GeneID" id="82256957"/>
<dbReference type="PROSITE" id="PS01124">
    <property type="entry name" value="HTH_ARAC_FAMILY_2"/>
    <property type="match status" value="1"/>
</dbReference>
<dbReference type="SMART" id="SM00342">
    <property type="entry name" value="HTH_ARAC"/>
    <property type="match status" value="1"/>
</dbReference>
<name>A0A1H6UPK3_9FLAO</name>
<dbReference type="GO" id="GO:0003700">
    <property type="term" value="F:DNA-binding transcription factor activity"/>
    <property type="evidence" value="ECO:0007669"/>
    <property type="project" value="InterPro"/>
</dbReference>
<dbReference type="Gene3D" id="1.10.10.60">
    <property type="entry name" value="Homeodomain-like"/>
    <property type="match status" value="1"/>
</dbReference>
<keyword evidence="3" id="KW-0804">Transcription</keyword>
<dbReference type="EMBL" id="FNYS01000006">
    <property type="protein sequence ID" value="SEI89802.1"/>
    <property type="molecule type" value="Genomic_DNA"/>
</dbReference>
<dbReference type="Pfam" id="PF12833">
    <property type="entry name" value="HTH_18"/>
    <property type="match status" value="1"/>
</dbReference>
<dbReference type="RefSeq" id="WP_074745801.1">
    <property type="nucleotide sequence ID" value="NZ_FNYS01000006.1"/>
</dbReference>
<dbReference type="SUPFAM" id="SSF46689">
    <property type="entry name" value="Homeodomain-like"/>
    <property type="match status" value="1"/>
</dbReference>
<dbReference type="InterPro" id="IPR037923">
    <property type="entry name" value="HTH-like"/>
</dbReference>
<evidence type="ECO:0000313" key="5">
    <source>
        <dbReference type="EMBL" id="SEI89802.1"/>
    </source>
</evidence>
<keyword evidence="2 5" id="KW-0238">DNA-binding</keyword>
<sequence length="285" mass="33011">MEVKQHTISSIVQDRGLDLKQAIYISKNAKEIEDYFAKYPHVINAFVIGLCIGGNAKIKVDLTEHTIQRGSLISLVPNSIVYPIEVSDDIEIYSLMFSFDFITTSVSLFKIELLETLRQQYVIELDDIQLELLYELYQVTSKYNYLENPIPEVQTHLFSALLLEIQGVYINANMNVKAESRYEYLTRNFFALLYKHFKSERSLQFYADQLCVTPQHLSTVIRAVTKHTLSYWMNEMVILYSKSLLKTTSLTSKEIAAELNFAEPTLFSRFFKKNTGMTPNEYRKG</sequence>
<evidence type="ECO:0000256" key="3">
    <source>
        <dbReference type="ARBA" id="ARBA00023163"/>
    </source>
</evidence>
<protein>
    <submittedName>
        <fullName evidence="5">AraC-type DNA-binding protein</fullName>
    </submittedName>
</protein>
<gene>
    <name evidence="5" type="ORF">SAMN04488018_106163</name>
</gene>
<accession>A0A1H6UPK3</accession>
<dbReference type="InterPro" id="IPR009057">
    <property type="entry name" value="Homeodomain-like_sf"/>
</dbReference>
<dbReference type="Proteomes" id="UP000183077">
    <property type="component" value="Unassembled WGS sequence"/>
</dbReference>
<evidence type="ECO:0000256" key="1">
    <source>
        <dbReference type="ARBA" id="ARBA00023015"/>
    </source>
</evidence>
<reference evidence="5 6" key="1">
    <citation type="submission" date="2016-10" db="EMBL/GenBank/DDBJ databases">
        <authorList>
            <person name="de Groot N.N."/>
        </authorList>
    </citation>
    <scope>NUCLEOTIDE SEQUENCE [LARGE SCALE GENOMIC DNA]</scope>
    <source>
        <strain evidence="5 6">DSM 23048</strain>
    </source>
</reference>
<evidence type="ECO:0000256" key="2">
    <source>
        <dbReference type="ARBA" id="ARBA00023125"/>
    </source>
</evidence>
<evidence type="ECO:0000259" key="4">
    <source>
        <dbReference type="PROSITE" id="PS01124"/>
    </source>
</evidence>
<dbReference type="GO" id="GO:0043565">
    <property type="term" value="F:sequence-specific DNA binding"/>
    <property type="evidence" value="ECO:0007669"/>
    <property type="project" value="InterPro"/>
</dbReference>
<keyword evidence="1" id="KW-0805">Transcription regulation</keyword>
<proteinExistence type="predicted"/>
<dbReference type="PANTHER" id="PTHR43280">
    <property type="entry name" value="ARAC-FAMILY TRANSCRIPTIONAL REGULATOR"/>
    <property type="match status" value="1"/>
</dbReference>
<organism evidence="5 6">
    <name type="scientific">Myroides marinus</name>
    <dbReference type="NCBI Taxonomy" id="703342"/>
    <lineage>
        <taxon>Bacteria</taxon>
        <taxon>Pseudomonadati</taxon>
        <taxon>Bacteroidota</taxon>
        <taxon>Flavobacteriia</taxon>
        <taxon>Flavobacteriales</taxon>
        <taxon>Flavobacteriaceae</taxon>
        <taxon>Myroides</taxon>
    </lineage>
</organism>
<feature type="domain" description="HTH araC/xylS-type" evidence="4">
    <location>
        <begin position="187"/>
        <end position="285"/>
    </location>
</feature>
<dbReference type="PANTHER" id="PTHR43280:SF32">
    <property type="entry name" value="TRANSCRIPTIONAL REGULATORY PROTEIN"/>
    <property type="match status" value="1"/>
</dbReference>
<dbReference type="SUPFAM" id="SSF51215">
    <property type="entry name" value="Regulatory protein AraC"/>
    <property type="match status" value="1"/>
</dbReference>
<dbReference type="InterPro" id="IPR018060">
    <property type="entry name" value="HTH_AraC"/>
</dbReference>
<dbReference type="AlphaFoldDB" id="A0A1H6UPK3"/>